<protein>
    <submittedName>
        <fullName evidence="7">FAD-dependent oxidoreductase</fullName>
    </submittedName>
</protein>
<keyword evidence="5" id="KW-0560">Oxidoreductase</keyword>
<comment type="caution">
    <text evidence="7">The sequence shown here is derived from an EMBL/GenBank/DDBJ whole genome shotgun (WGS) entry which is preliminary data.</text>
</comment>
<evidence type="ECO:0000313" key="7">
    <source>
        <dbReference type="EMBL" id="TMI79576.1"/>
    </source>
</evidence>
<dbReference type="AlphaFoldDB" id="A0A537J915"/>
<sequence length="433" mass="47529">MPSEEEFDAIVVGAGPGGVSAALTMARGGLSVVLFERGERPGVKNVMGGVMYGRMLADVVPEFWKTAPMERVVVDERLWLVTAESAVTAGHKHVPHDAGPPNAFTVLRVPFDGWFAQQAEAAGVLLISGTTVEDVLVEGDRVVGVRTGREDGDLRARLVVIADGANSFLVQKAGLGRSLEPNEMALVVKEIIALAPEVIEERFTLDPGMGATIEVYGAVTRGMAGYGFIYTNRGSLSVGIGALISQFMATRITPWDLLESFKAHPMVAPLLRGGVVREYLAHAIPEGGFRTMPRLFDDGVMVVGDAAMMVNNLHREGSNLAMAAGRMAGETAIQAKRIGDWSARTLAQYRELLEASFVLQDLRKYARLPDLVERRPDLLHLYPELLSEAIHEMLTVDGASKREKQHRILRRLLDRRPWWRILHDAYEGWRAMK</sequence>
<dbReference type="Gene3D" id="3.50.50.60">
    <property type="entry name" value="FAD/NAD(P)-binding domain"/>
    <property type="match status" value="1"/>
</dbReference>
<evidence type="ECO:0000256" key="3">
    <source>
        <dbReference type="ARBA" id="ARBA00022630"/>
    </source>
</evidence>
<proteinExistence type="inferred from homology"/>
<dbReference type="Pfam" id="PF26311">
    <property type="entry name" value="ETF-QO_FixC_C"/>
    <property type="match status" value="1"/>
</dbReference>
<organism evidence="7 8">
    <name type="scientific">Candidatus Segetimicrobium genomatis</name>
    <dbReference type="NCBI Taxonomy" id="2569760"/>
    <lineage>
        <taxon>Bacteria</taxon>
        <taxon>Bacillati</taxon>
        <taxon>Candidatus Sysuimicrobiota</taxon>
        <taxon>Candidatus Sysuimicrobiia</taxon>
        <taxon>Candidatus Sysuimicrobiales</taxon>
        <taxon>Candidatus Segetimicrobiaceae</taxon>
        <taxon>Candidatus Segetimicrobium</taxon>
    </lineage>
</organism>
<evidence type="ECO:0000256" key="5">
    <source>
        <dbReference type="ARBA" id="ARBA00023002"/>
    </source>
</evidence>
<dbReference type="InterPro" id="IPR039651">
    <property type="entry name" value="FixC-like"/>
</dbReference>
<evidence type="ECO:0000313" key="8">
    <source>
        <dbReference type="Proteomes" id="UP000320048"/>
    </source>
</evidence>
<comment type="similarity">
    <text evidence="2">Belongs to the ETF-QO/FixC family.</text>
</comment>
<keyword evidence="3" id="KW-0285">Flavoprotein</keyword>
<dbReference type="GO" id="GO:0016491">
    <property type="term" value="F:oxidoreductase activity"/>
    <property type="evidence" value="ECO:0007669"/>
    <property type="project" value="UniProtKB-KW"/>
</dbReference>
<dbReference type="PANTHER" id="PTHR43624">
    <property type="entry name" value="ELECTRON TRANSFER FLAVOPROTEIN-QUINONE OXIDOREDUCTASE YDIS-RELATED"/>
    <property type="match status" value="1"/>
</dbReference>
<dbReference type="PRINTS" id="PR00420">
    <property type="entry name" value="RNGMNOXGNASE"/>
</dbReference>
<evidence type="ECO:0000256" key="2">
    <source>
        <dbReference type="ARBA" id="ARBA00006796"/>
    </source>
</evidence>
<dbReference type="EMBL" id="VBAO01000274">
    <property type="protein sequence ID" value="TMI79576.1"/>
    <property type="molecule type" value="Genomic_DNA"/>
</dbReference>
<dbReference type="PANTHER" id="PTHR43624:SF2">
    <property type="entry name" value="ELECTRON TRANSFER FLAVOPROTEIN-QUINONE OXIDOREDUCTASE YDIS-RELATED"/>
    <property type="match status" value="1"/>
</dbReference>
<dbReference type="Pfam" id="PF12831">
    <property type="entry name" value="FAD_oxidored"/>
    <property type="match status" value="1"/>
</dbReference>
<gene>
    <name evidence="7" type="ORF">E6H04_10330</name>
</gene>
<dbReference type="SUPFAM" id="SSF51905">
    <property type="entry name" value="FAD/NAD(P)-binding domain"/>
    <property type="match status" value="1"/>
</dbReference>
<feature type="domain" description="FixC-like C-terminal" evidence="6">
    <location>
        <begin position="368"/>
        <end position="433"/>
    </location>
</feature>
<dbReference type="InterPro" id="IPR036188">
    <property type="entry name" value="FAD/NAD-bd_sf"/>
</dbReference>
<dbReference type="Proteomes" id="UP000320048">
    <property type="component" value="Unassembled WGS sequence"/>
</dbReference>
<evidence type="ECO:0000256" key="4">
    <source>
        <dbReference type="ARBA" id="ARBA00022827"/>
    </source>
</evidence>
<keyword evidence="4" id="KW-0274">FAD</keyword>
<accession>A0A537J915</accession>
<evidence type="ECO:0000256" key="1">
    <source>
        <dbReference type="ARBA" id="ARBA00001974"/>
    </source>
</evidence>
<dbReference type="SUPFAM" id="SSF54373">
    <property type="entry name" value="FAD-linked reductases, C-terminal domain"/>
    <property type="match status" value="1"/>
</dbReference>
<evidence type="ECO:0000259" key="6">
    <source>
        <dbReference type="Pfam" id="PF26311"/>
    </source>
</evidence>
<comment type="cofactor">
    <cofactor evidence="1">
        <name>FAD</name>
        <dbReference type="ChEBI" id="CHEBI:57692"/>
    </cofactor>
</comment>
<name>A0A537J915_9BACT</name>
<dbReference type="InterPro" id="IPR059103">
    <property type="entry name" value="FixC-like_C"/>
</dbReference>
<reference evidence="7 8" key="1">
    <citation type="journal article" date="2019" name="Nat. Microbiol.">
        <title>Mediterranean grassland soil C-N compound turnover is dependent on rainfall and depth, and is mediated by genomically divergent microorganisms.</title>
        <authorList>
            <person name="Diamond S."/>
            <person name="Andeer P.F."/>
            <person name="Li Z."/>
            <person name="Crits-Christoph A."/>
            <person name="Burstein D."/>
            <person name="Anantharaman K."/>
            <person name="Lane K.R."/>
            <person name="Thomas B.C."/>
            <person name="Pan C."/>
            <person name="Northen T.R."/>
            <person name="Banfield J.F."/>
        </authorList>
    </citation>
    <scope>NUCLEOTIDE SEQUENCE [LARGE SCALE GENOMIC DNA]</scope>
    <source>
        <strain evidence="7">NP_7</strain>
    </source>
</reference>